<feature type="compositionally biased region" description="Polar residues" evidence="4">
    <location>
        <begin position="17"/>
        <end position="30"/>
    </location>
</feature>
<dbReference type="GO" id="GO:0008233">
    <property type="term" value="F:peptidase activity"/>
    <property type="evidence" value="ECO:0007669"/>
    <property type="project" value="UniProtKB-KW"/>
</dbReference>
<accession>A0A9W8CVJ8</accession>
<dbReference type="InterPro" id="IPR037457">
    <property type="entry name" value="M28_QC"/>
</dbReference>
<protein>
    <recommendedName>
        <fullName evidence="3">Peptide hydrolase</fullName>
        <ecNumber evidence="3">3.4.-.-</ecNumber>
    </recommendedName>
</protein>
<evidence type="ECO:0000313" key="6">
    <source>
        <dbReference type="EMBL" id="KAJ1725801.1"/>
    </source>
</evidence>
<gene>
    <name evidence="6" type="ORF">LPJ53_000062</name>
</gene>
<dbReference type="Gene3D" id="3.40.630.10">
    <property type="entry name" value="Zn peptidases"/>
    <property type="match status" value="1"/>
</dbReference>
<keyword evidence="3" id="KW-0645">Protease</keyword>
<dbReference type="Proteomes" id="UP001149813">
    <property type="component" value="Unassembled WGS sequence"/>
</dbReference>
<dbReference type="InterPro" id="IPR040234">
    <property type="entry name" value="QC/QCL"/>
</dbReference>
<dbReference type="Pfam" id="PF04389">
    <property type="entry name" value="Peptidase_M28"/>
    <property type="match status" value="1"/>
</dbReference>
<proteinExistence type="inferred from homology"/>
<dbReference type="OrthoDB" id="3907302at2759"/>
<name>A0A9W8CVJ8_9FUNG</name>
<keyword evidence="3" id="KW-0479">Metal-binding</keyword>
<dbReference type="AlphaFoldDB" id="A0A9W8CVJ8"/>
<feature type="compositionally biased region" description="Basic and acidic residues" evidence="4">
    <location>
        <begin position="67"/>
        <end position="187"/>
    </location>
</feature>
<evidence type="ECO:0000256" key="2">
    <source>
        <dbReference type="ARBA" id="ARBA00023315"/>
    </source>
</evidence>
<reference evidence="6" key="1">
    <citation type="submission" date="2022-07" db="EMBL/GenBank/DDBJ databases">
        <title>Phylogenomic reconstructions and comparative analyses of Kickxellomycotina fungi.</title>
        <authorList>
            <person name="Reynolds N.K."/>
            <person name="Stajich J.E."/>
            <person name="Barry K."/>
            <person name="Grigoriev I.V."/>
            <person name="Crous P."/>
            <person name="Smith M.E."/>
        </authorList>
    </citation>
    <scope>NUCLEOTIDE SEQUENCE</scope>
    <source>
        <strain evidence="6">NBRC 32514</strain>
    </source>
</reference>
<evidence type="ECO:0000256" key="1">
    <source>
        <dbReference type="ARBA" id="ARBA00022679"/>
    </source>
</evidence>
<feature type="compositionally biased region" description="Basic and acidic residues" evidence="4">
    <location>
        <begin position="49"/>
        <end position="58"/>
    </location>
</feature>
<feature type="domain" description="Peptidase M28" evidence="5">
    <location>
        <begin position="323"/>
        <end position="551"/>
    </location>
</feature>
<keyword evidence="7" id="KW-1185">Reference proteome</keyword>
<evidence type="ECO:0000313" key="7">
    <source>
        <dbReference type="Proteomes" id="UP001149813"/>
    </source>
</evidence>
<feature type="region of interest" description="Disordered" evidence="4">
    <location>
        <begin position="1"/>
        <end position="191"/>
    </location>
</feature>
<keyword evidence="2" id="KW-0012">Acyltransferase</keyword>
<keyword evidence="1" id="KW-0808">Transferase</keyword>
<evidence type="ECO:0000256" key="4">
    <source>
        <dbReference type="SAM" id="MobiDB-lite"/>
    </source>
</evidence>
<dbReference type="GO" id="GO:0006508">
    <property type="term" value="P:proteolysis"/>
    <property type="evidence" value="ECO:0007669"/>
    <property type="project" value="UniProtKB-KW"/>
</dbReference>
<comment type="similarity">
    <text evidence="3">Belongs to the peptidase M28 family.</text>
</comment>
<dbReference type="EC" id="3.4.-.-" evidence="3"/>
<evidence type="ECO:0000256" key="3">
    <source>
        <dbReference type="RuleBase" id="RU361240"/>
    </source>
</evidence>
<keyword evidence="3" id="KW-0378">Hydrolase</keyword>
<evidence type="ECO:0000259" key="5">
    <source>
        <dbReference type="Pfam" id="PF04389"/>
    </source>
</evidence>
<comment type="caution">
    <text evidence="6">The sequence shown here is derived from an EMBL/GenBank/DDBJ whole genome shotgun (WGS) entry which is preliminary data.</text>
</comment>
<keyword evidence="3" id="KW-0862">Zinc</keyword>
<dbReference type="GO" id="GO:0008270">
    <property type="term" value="F:zinc ion binding"/>
    <property type="evidence" value="ECO:0007669"/>
    <property type="project" value="TreeGrafter"/>
</dbReference>
<dbReference type="SUPFAM" id="SSF53187">
    <property type="entry name" value="Zn-dependent exopeptidases"/>
    <property type="match status" value="1"/>
</dbReference>
<organism evidence="6 7">
    <name type="scientific">Coemansia erecta</name>
    <dbReference type="NCBI Taxonomy" id="147472"/>
    <lineage>
        <taxon>Eukaryota</taxon>
        <taxon>Fungi</taxon>
        <taxon>Fungi incertae sedis</taxon>
        <taxon>Zoopagomycota</taxon>
        <taxon>Kickxellomycotina</taxon>
        <taxon>Kickxellomycetes</taxon>
        <taxon>Kickxellales</taxon>
        <taxon>Kickxellaceae</taxon>
        <taxon>Coemansia</taxon>
    </lineage>
</organism>
<dbReference type="PANTHER" id="PTHR12283:SF6">
    <property type="entry name" value="GLUTAMINYL-PEPTIDE CYCLOTRANSFERASE-RELATED"/>
    <property type="match status" value="1"/>
</dbReference>
<dbReference type="CDD" id="cd03880">
    <property type="entry name" value="M28_QC_like"/>
    <property type="match status" value="1"/>
</dbReference>
<dbReference type="EMBL" id="JANBOJ010000001">
    <property type="protein sequence ID" value="KAJ1725801.1"/>
    <property type="molecule type" value="Genomic_DNA"/>
</dbReference>
<sequence length="560" mass="61619">MARKDKRKRSEVEEEPITNSEPLAVSSSTADSRDSKGGNPAKRIKGFKCSRDNCDKKYEHKHKNKDKSKDMSKDLPKVKSKDKAKGAPEDKSKGTSKDTPKDKSKAAPKVKSKDMSKGRSKGKSKDKSKDTSKDKSKDMSNDMPKDTPKVKSKDKSKVKSKDTPKIKSKDMSKDTLKVRQKEKHKENAPGGQLVTASEHLYRASAVAVASVSTILMAMPAAAVADMSLQSRLSMRTFSNSQFSNTLNQFQLKRLAETSQKQRGWLDIDKGELLAPILVPRQIGSPGYKATQKLIVDTLGDLGYVISWDNFTASTPVGNVPMANIVATRNPGAAKRLVLAAHYESKIMEGGDFVGATDSAVPVALMLDVARGLAAKIDQQPSSDLSLQMIFFDGEEAYHEWTRTDSIYGSRHLASFWESNPDPATVSALSTTAQHIPELERVDLMVLLDLIGAPENSFIALEIPTADLFMELGELEQRLLSAGHISRAYMNTKVPPGVSRVDDDHRPFVEREVPVMHLISVPFPKVWHTLDDNAAALDPRVIADMSIILRSFVASYLRLGV</sequence>
<dbReference type="PANTHER" id="PTHR12283">
    <property type="entry name" value="GLUTAMINYL-PEPTIDE CYCLOTRANSFERASE"/>
    <property type="match status" value="1"/>
</dbReference>
<dbReference type="InterPro" id="IPR007484">
    <property type="entry name" value="Peptidase_M28"/>
</dbReference>
<dbReference type="GO" id="GO:0016603">
    <property type="term" value="F:glutaminyl-peptide cyclotransferase activity"/>
    <property type="evidence" value="ECO:0007669"/>
    <property type="project" value="InterPro"/>
</dbReference>